<dbReference type="Proteomes" id="UP000245911">
    <property type="component" value="Unassembled WGS sequence"/>
</dbReference>
<keyword evidence="2" id="KW-0472">Membrane</keyword>
<dbReference type="EMBL" id="QDKM01000001">
    <property type="protein sequence ID" value="PVH30013.1"/>
    <property type="molecule type" value="Genomic_DNA"/>
</dbReference>
<keyword evidence="2" id="KW-0812">Transmembrane</keyword>
<name>A0A2T8HX61_9RHOB</name>
<gene>
    <name evidence="3" type="ORF">DDE20_00025</name>
</gene>
<dbReference type="AlphaFoldDB" id="A0A2T8HX61"/>
<evidence type="ECO:0000313" key="3">
    <source>
        <dbReference type="EMBL" id="PVH30013.1"/>
    </source>
</evidence>
<sequence>MNQDTVNPSRTDHPTKAQGPRRSHTDKTERPKMSRLLFQALLILSIVIAPLAVRAQPHAEIISEGAVHADQPFSLRYSGLEASTPYWAVLFDPATQTGSNGDYVEYANVHPGFTFDVTFRGVSAGAYVVRLQPAVRGAKAILETRINVRAAAGLGDTTVPETTGRDPFFFVPETAGRDPFSSVPVIAGRDPFSSVPNPATALLARSAYHTIGVPEDVFLESYEAEISCSEMAGFRLRIHLTDIQPGVTSPRITGRFTLANAAGVVRVQGPMTARSASVVSRRLVFVLDYEAFRDAGMRDFWVNGWQVYVSADLNEIESRHQGCRALTFVPVPGSLAPRNDASTQAGSELAAAQMLNLHTVGESCRTARTRNQIGACIFQSIIYNAGPGSIRNYTGLALHSLVPSGTLVPSTSECRNMIDSIRRDMSALGMAFIRNRNERLTFTNTALNCRSVGYLRNQLFSETLSLSNCQPNMRTLADFRGCLDQFAEVYAPAHLAAMRQAAEQTFQDAIGMVPEVINDGFTGDAMSEIVEALENDAEWCRRGALNPNMLNIGNDPYGHATGAILAGTAFGQLSADDTERQPLDWSTLQSRVTCEHVMQLLGHYTNAGDALLAEYQALSESAREAMCVSSRSEDGPSERLLAVAVNSFLVSHCTNADFLSFWLDDAANGRDPQGNPLALAILDFTGSSNRCRVQSRLTTSFSQPELSFRVTRATIVDQVPAGNGRFSMGVNAWLSCQSNSTSRTRQAIDCSLFEIAPAPFSLIASWSESTCEWSVSDVQRMR</sequence>
<evidence type="ECO:0000256" key="1">
    <source>
        <dbReference type="SAM" id="MobiDB-lite"/>
    </source>
</evidence>
<feature type="region of interest" description="Disordered" evidence="1">
    <location>
        <begin position="1"/>
        <end position="30"/>
    </location>
</feature>
<reference evidence="3 4" key="1">
    <citation type="submission" date="2018-04" db="EMBL/GenBank/DDBJ databases">
        <title>Pararhodobacter oceanense sp. nov., isolated from marine intertidal sediment.</title>
        <authorList>
            <person name="Wang X.-L."/>
            <person name="Du Z.-J."/>
        </authorList>
    </citation>
    <scope>NUCLEOTIDE SEQUENCE [LARGE SCALE GENOMIC DNA]</scope>
    <source>
        <strain evidence="3 4">AM505</strain>
    </source>
</reference>
<feature type="transmembrane region" description="Helical" evidence="2">
    <location>
        <begin position="36"/>
        <end position="53"/>
    </location>
</feature>
<keyword evidence="4" id="KW-1185">Reference proteome</keyword>
<evidence type="ECO:0000256" key="2">
    <source>
        <dbReference type="SAM" id="Phobius"/>
    </source>
</evidence>
<protein>
    <submittedName>
        <fullName evidence="3">Uncharacterized protein</fullName>
    </submittedName>
</protein>
<keyword evidence="2" id="KW-1133">Transmembrane helix</keyword>
<proteinExistence type="predicted"/>
<comment type="caution">
    <text evidence="3">The sequence shown here is derived from an EMBL/GenBank/DDBJ whole genome shotgun (WGS) entry which is preliminary data.</text>
</comment>
<dbReference type="RefSeq" id="WP_133240308.1">
    <property type="nucleotide sequence ID" value="NZ_QDKM01000001.1"/>
</dbReference>
<evidence type="ECO:0000313" key="4">
    <source>
        <dbReference type="Proteomes" id="UP000245911"/>
    </source>
</evidence>
<organism evidence="3 4">
    <name type="scientific">Pararhodobacter oceanensis</name>
    <dbReference type="NCBI Taxonomy" id="2172121"/>
    <lineage>
        <taxon>Bacteria</taxon>
        <taxon>Pseudomonadati</taxon>
        <taxon>Pseudomonadota</taxon>
        <taxon>Alphaproteobacteria</taxon>
        <taxon>Rhodobacterales</taxon>
        <taxon>Paracoccaceae</taxon>
        <taxon>Pararhodobacter</taxon>
    </lineage>
</organism>
<accession>A0A2T8HX61</accession>